<dbReference type="HOGENOM" id="CLU_2941708_0_0_1"/>
<keyword evidence="3" id="KW-1185">Reference proteome</keyword>
<dbReference type="InterPro" id="IPR036397">
    <property type="entry name" value="RNaseH_sf"/>
</dbReference>
<evidence type="ECO:0000256" key="1">
    <source>
        <dbReference type="SAM" id="MobiDB-lite"/>
    </source>
</evidence>
<evidence type="ECO:0000313" key="3">
    <source>
        <dbReference type="Proteomes" id="UP000027920"/>
    </source>
</evidence>
<comment type="caution">
    <text evidence="2">The sequence shown here is derived from an EMBL/GenBank/DDBJ whole genome shotgun (WGS) entry which is preliminary data.</text>
</comment>
<feature type="compositionally biased region" description="Polar residues" evidence="1">
    <location>
        <begin position="39"/>
        <end position="60"/>
    </location>
</feature>
<dbReference type="AlphaFoldDB" id="A0A072PL69"/>
<dbReference type="VEuPathDB" id="FungiDB:A1O9_07826"/>
<accession>A0A072PL69</accession>
<dbReference type="Proteomes" id="UP000027920">
    <property type="component" value="Unassembled WGS sequence"/>
</dbReference>
<evidence type="ECO:0000313" key="2">
    <source>
        <dbReference type="EMBL" id="KEF56245.1"/>
    </source>
</evidence>
<dbReference type="OrthoDB" id="10252740at2759"/>
<name>A0A072PL69_9EURO</name>
<organism evidence="2 3">
    <name type="scientific">Exophiala aquamarina CBS 119918</name>
    <dbReference type="NCBI Taxonomy" id="1182545"/>
    <lineage>
        <taxon>Eukaryota</taxon>
        <taxon>Fungi</taxon>
        <taxon>Dikarya</taxon>
        <taxon>Ascomycota</taxon>
        <taxon>Pezizomycotina</taxon>
        <taxon>Eurotiomycetes</taxon>
        <taxon>Chaetothyriomycetidae</taxon>
        <taxon>Chaetothyriales</taxon>
        <taxon>Herpotrichiellaceae</taxon>
        <taxon>Exophiala</taxon>
    </lineage>
</organism>
<feature type="region of interest" description="Disordered" evidence="1">
    <location>
        <begin position="37"/>
        <end position="60"/>
    </location>
</feature>
<dbReference type="EMBL" id="AMGV01000006">
    <property type="protein sequence ID" value="KEF56245.1"/>
    <property type="molecule type" value="Genomic_DNA"/>
</dbReference>
<sequence>MILGIDVTQPGSASMKNAPSIAAVVGSVNAEFLSGLPASEQTPSQEKMQMKSSPWNESLI</sequence>
<dbReference type="Gene3D" id="3.30.420.10">
    <property type="entry name" value="Ribonuclease H-like superfamily/Ribonuclease H"/>
    <property type="match status" value="1"/>
</dbReference>
<protein>
    <submittedName>
        <fullName evidence="2">Uncharacterized protein</fullName>
    </submittedName>
</protein>
<gene>
    <name evidence="2" type="ORF">A1O9_07826</name>
</gene>
<dbReference type="RefSeq" id="XP_013258835.1">
    <property type="nucleotide sequence ID" value="XM_013403381.1"/>
</dbReference>
<dbReference type="GeneID" id="25282739"/>
<reference evidence="2 3" key="1">
    <citation type="submission" date="2013-03" db="EMBL/GenBank/DDBJ databases">
        <title>The Genome Sequence of Exophiala aquamarina CBS 119918.</title>
        <authorList>
            <consortium name="The Broad Institute Genomics Platform"/>
            <person name="Cuomo C."/>
            <person name="de Hoog S."/>
            <person name="Gorbushina A."/>
            <person name="Walker B."/>
            <person name="Young S.K."/>
            <person name="Zeng Q."/>
            <person name="Gargeya S."/>
            <person name="Fitzgerald M."/>
            <person name="Haas B."/>
            <person name="Abouelleil A."/>
            <person name="Allen A.W."/>
            <person name="Alvarado L."/>
            <person name="Arachchi H.M."/>
            <person name="Berlin A.M."/>
            <person name="Chapman S.B."/>
            <person name="Gainer-Dewar J."/>
            <person name="Goldberg J."/>
            <person name="Griggs A."/>
            <person name="Gujja S."/>
            <person name="Hansen M."/>
            <person name="Howarth C."/>
            <person name="Imamovic A."/>
            <person name="Ireland A."/>
            <person name="Larimer J."/>
            <person name="McCowan C."/>
            <person name="Murphy C."/>
            <person name="Pearson M."/>
            <person name="Poon T.W."/>
            <person name="Priest M."/>
            <person name="Roberts A."/>
            <person name="Saif S."/>
            <person name="Shea T."/>
            <person name="Sisk P."/>
            <person name="Sykes S."/>
            <person name="Wortman J."/>
            <person name="Nusbaum C."/>
            <person name="Birren B."/>
        </authorList>
    </citation>
    <scope>NUCLEOTIDE SEQUENCE [LARGE SCALE GENOMIC DNA]</scope>
    <source>
        <strain evidence="2 3">CBS 119918</strain>
    </source>
</reference>
<proteinExistence type="predicted"/>
<dbReference type="GO" id="GO:0003676">
    <property type="term" value="F:nucleic acid binding"/>
    <property type="evidence" value="ECO:0007669"/>
    <property type="project" value="InterPro"/>
</dbReference>